<proteinExistence type="predicted"/>
<evidence type="ECO:0000313" key="2">
    <source>
        <dbReference type="EMBL" id="PHH77642.1"/>
    </source>
</evidence>
<dbReference type="InterPro" id="IPR041018">
    <property type="entry name" value="ADPRTs_Tse2"/>
</dbReference>
<sequence length="204" mass="23336">MFALRRKLGRVPVACCLYLQKRSYKATYEVFPTTLHTLKHRAGLFFPQRDGGTGHDGSHMFDVGITVAKDGYVYPKDTSQMDDPIKHAISEDIISNGLVMLPNTNMMQAIIAEKVCDSMPTVFMPKTFPKVYSMREGTPIPEPLVLVHVYQSLFSLQPEVRMLFRDFNQALVKLFEEYSLKLGLEDWQEEYPVEDSVEDGDYNL</sequence>
<comment type="caution">
    <text evidence="2">The sequence shown here is derived from an EMBL/GenBank/DDBJ whole genome shotgun (WGS) entry which is preliminary data.</text>
</comment>
<dbReference type="Proteomes" id="UP000224854">
    <property type="component" value="Unassembled WGS sequence"/>
</dbReference>
<dbReference type="EMBL" id="NJEU01000259">
    <property type="protein sequence ID" value="PHH77642.1"/>
    <property type="molecule type" value="Genomic_DNA"/>
</dbReference>
<feature type="domain" description="Tse2 ADP-ribosyltransferase toxin" evidence="1">
    <location>
        <begin position="50"/>
        <end position="187"/>
    </location>
</feature>
<dbReference type="OrthoDB" id="10266325at2759"/>
<reference evidence="2 3" key="1">
    <citation type="submission" date="2017-06" db="EMBL/GenBank/DDBJ databases">
        <title>Ant-infecting Ophiocordyceps genomes reveal a high diversity of potential behavioral manipulation genes and a possible major role for enterotoxins.</title>
        <authorList>
            <person name="De Bekker C."/>
            <person name="Evans H.C."/>
            <person name="Brachmann A."/>
            <person name="Hughes D.P."/>
        </authorList>
    </citation>
    <scope>NUCLEOTIDE SEQUENCE [LARGE SCALE GENOMIC DNA]</scope>
    <source>
        <strain evidence="2 3">1348a</strain>
    </source>
</reference>
<evidence type="ECO:0000313" key="3">
    <source>
        <dbReference type="Proteomes" id="UP000224854"/>
    </source>
</evidence>
<gene>
    <name evidence="2" type="ORF">CDD82_3415</name>
</gene>
<keyword evidence="3" id="KW-1185">Reference proteome</keyword>
<name>A0A2C5ZD43_9HYPO</name>
<protein>
    <recommendedName>
        <fullName evidence="1">Tse2 ADP-ribosyltransferase toxin domain-containing protein</fullName>
    </recommendedName>
</protein>
<organism evidence="2 3">
    <name type="scientific">Ophiocordyceps australis</name>
    <dbReference type="NCBI Taxonomy" id="1399860"/>
    <lineage>
        <taxon>Eukaryota</taxon>
        <taxon>Fungi</taxon>
        <taxon>Dikarya</taxon>
        <taxon>Ascomycota</taxon>
        <taxon>Pezizomycotina</taxon>
        <taxon>Sordariomycetes</taxon>
        <taxon>Hypocreomycetidae</taxon>
        <taxon>Hypocreales</taxon>
        <taxon>Ophiocordycipitaceae</taxon>
        <taxon>Ophiocordyceps</taxon>
    </lineage>
</organism>
<evidence type="ECO:0000259" key="1">
    <source>
        <dbReference type="Pfam" id="PF18648"/>
    </source>
</evidence>
<dbReference type="AlphaFoldDB" id="A0A2C5ZD43"/>
<accession>A0A2C5ZD43</accession>
<dbReference type="Pfam" id="PF18648">
    <property type="entry name" value="ADPRTs_Tse2"/>
    <property type="match status" value="1"/>
</dbReference>